<evidence type="ECO:0000313" key="4">
    <source>
        <dbReference type="Proteomes" id="UP001172738"/>
    </source>
</evidence>
<comment type="caution">
    <text evidence="3">The sequence shown here is derived from an EMBL/GenBank/DDBJ whole genome shotgun (WGS) entry which is preliminary data.</text>
</comment>
<dbReference type="Pfam" id="PF13845">
    <property type="entry name" value="Septum_form"/>
    <property type="match status" value="1"/>
</dbReference>
<protein>
    <submittedName>
        <fullName evidence="3">Septum formation family protein</fullName>
    </submittedName>
</protein>
<organism evidence="3 4">
    <name type="scientific">Demequina zhanjiangensis</name>
    <dbReference type="NCBI Taxonomy" id="3051659"/>
    <lineage>
        <taxon>Bacteria</taxon>
        <taxon>Bacillati</taxon>
        <taxon>Actinomycetota</taxon>
        <taxon>Actinomycetes</taxon>
        <taxon>Micrococcales</taxon>
        <taxon>Demequinaceae</taxon>
        <taxon>Demequina</taxon>
    </lineage>
</organism>
<reference evidence="3" key="1">
    <citation type="submission" date="2023-06" db="EMBL/GenBank/DDBJ databases">
        <title>SYSU T00b26.</title>
        <authorList>
            <person name="Gao L."/>
            <person name="Fang B.-Z."/>
            <person name="Li W.-J."/>
        </authorList>
    </citation>
    <scope>NUCLEOTIDE SEQUENCE</scope>
    <source>
        <strain evidence="3">SYSU T00b26</strain>
    </source>
</reference>
<name>A0ABT8G4A9_9MICO</name>
<keyword evidence="1" id="KW-0812">Transmembrane</keyword>
<keyword evidence="1" id="KW-1133">Transmembrane helix</keyword>
<gene>
    <name evidence="3" type="ORF">QQX04_13270</name>
</gene>
<proteinExistence type="predicted"/>
<dbReference type="EMBL" id="JAUHPV010000009">
    <property type="protein sequence ID" value="MDN4473966.1"/>
    <property type="molecule type" value="Genomic_DNA"/>
</dbReference>
<feature type="transmembrane region" description="Helical" evidence="1">
    <location>
        <begin position="20"/>
        <end position="39"/>
    </location>
</feature>
<dbReference type="Proteomes" id="UP001172738">
    <property type="component" value="Unassembled WGS sequence"/>
</dbReference>
<dbReference type="InterPro" id="IPR026004">
    <property type="entry name" value="Septum_form"/>
</dbReference>
<keyword evidence="1" id="KW-0472">Membrane</keyword>
<evidence type="ECO:0000313" key="3">
    <source>
        <dbReference type="EMBL" id="MDN4473966.1"/>
    </source>
</evidence>
<evidence type="ECO:0000259" key="2">
    <source>
        <dbReference type="Pfam" id="PF13845"/>
    </source>
</evidence>
<evidence type="ECO:0000256" key="1">
    <source>
        <dbReference type="SAM" id="Phobius"/>
    </source>
</evidence>
<keyword evidence="4" id="KW-1185">Reference proteome</keyword>
<accession>A0ABT8G4A9</accession>
<feature type="domain" description="Septum formation-related" evidence="2">
    <location>
        <begin position="60"/>
        <end position="156"/>
    </location>
</feature>
<dbReference type="RefSeq" id="WP_301129982.1">
    <property type="nucleotide sequence ID" value="NZ_JAUHPV010000009.1"/>
</dbReference>
<sequence length="166" mass="17204">MNEVLDLPDVQQPRRARPAVVVLGVAAVAIWGLVAWPLVSTWAAHAGQPAPTAADARVGECFALPGGDPAAVPTDADAVACADPHDGQHFAVGTLDGASYPGDDAVQREATETCTDAALLETLDPAAWDMQVQVYFPTEASWSEGDRAWACAVTADEPWVGSVLAG</sequence>